<evidence type="ECO:0000313" key="11">
    <source>
        <dbReference type="Proteomes" id="UP000823613"/>
    </source>
</evidence>
<proteinExistence type="predicted"/>
<dbReference type="InterPro" id="IPR020612">
    <property type="entry name" value="Methylthiotransferase_CS"/>
</dbReference>
<dbReference type="EMBL" id="JADIMY010000123">
    <property type="protein sequence ID" value="MBO8428170.1"/>
    <property type="molecule type" value="Genomic_DNA"/>
</dbReference>
<reference evidence="10" key="2">
    <citation type="journal article" date="2021" name="PeerJ">
        <title>Extensive microbial diversity within the chicken gut microbiome revealed by metagenomics and culture.</title>
        <authorList>
            <person name="Gilroy R."/>
            <person name="Ravi A."/>
            <person name="Getino M."/>
            <person name="Pursley I."/>
            <person name="Horton D.L."/>
            <person name="Alikhan N.F."/>
            <person name="Baker D."/>
            <person name="Gharbi K."/>
            <person name="Hall N."/>
            <person name="Watson M."/>
            <person name="Adriaenssens E.M."/>
            <person name="Foster-Nyarko E."/>
            <person name="Jarju S."/>
            <person name="Secka A."/>
            <person name="Antonio M."/>
            <person name="Oren A."/>
            <person name="Chaudhuri R.R."/>
            <person name="La Ragione R."/>
            <person name="Hildebrand F."/>
            <person name="Pallen M.J."/>
        </authorList>
    </citation>
    <scope>NUCLEOTIDE SEQUENCE</scope>
    <source>
        <strain evidence="10">11159</strain>
    </source>
</reference>
<dbReference type="InterPro" id="IPR006638">
    <property type="entry name" value="Elp3/MiaA/NifB-like_rSAM"/>
</dbReference>
<dbReference type="GO" id="GO:0051539">
    <property type="term" value="F:4 iron, 4 sulfur cluster binding"/>
    <property type="evidence" value="ECO:0007669"/>
    <property type="project" value="UniProtKB-KW"/>
</dbReference>
<dbReference type="GO" id="GO:0046872">
    <property type="term" value="F:metal ion binding"/>
    <property type="evidence" value="ECO:0007669"/>
    <property type="project" value="UniProtKB-KW"/>
</dbReference>
<dbReference type="InterPro" id="IPR023404">
    <property type="entry name" value="rSAM_horseshoe"/>
</dbReference>
<dbReference type="PROSITE" id="PS51449">
    <property type="entry name" value="MTTASE_N"/>
    <property type="match status" value="1"/>
</dbReference>
<dbReference type="Pfam" id="PF04055">
    <property type="entry name" value="Radical_SAM"/>
    <property type="match status" value="1"/>
</dbReference>
<dbReference type="SUPFAM" id="SSF102114">
    <property type="entry name" value="Radical SAM enzymes"/>
    <property type="match status" value="1"/>
</dbReference>
<evidence type="ECO:0000259" key="9">
    <source>
        <dbReference type="PROSITE" id="PS51918"/>
    </source>
</evidence>
<evidence type="ECO:0000313" key="10">
    <source>
        <dbReference type="EMBL" id="MBO8428170.1"/>
    </source>
</evidence>
<dbReference type="PROSITE" id="PS51918">
    <property type="entry name" value="RADICAL_SAM"/>
    <property type="match status" value="1"/>
</dbReference>
<keyword evidence="4" id="KW-0949">S-adenosyl-L-methionine</keyword>
<dbReference type="SMART" id="SM00729">
    <property type="entry name" value="Elp3"/>
    <property type="match status" value="1"/>
</dbReference>
<protein>
    <submittedName>
        <fullName evidence="10">tRNA (N(6)-L-threonylcarbamoyladenosine(37)-C(2))-methylthiotransferase MtaB</fullName>
    </submittedName>
</protein>
<name>A0A9D9DLA8_9BACL</name>
<dbReference type="SFLD" id="SFLDS00029">
    <property type="entry name" value="Radical_SAM"/>
    <property type="match status" value="1"/>
</dbReference>
<dbReference type="InterPro" id="IPR007197">
    <property type="entry name" value="rSAM"/>
</dbReference>
<organism evidence="10 11">
    <name type="scientific">Candidatus Onthovivens merdipullorum</name>
    <dbReference type="NCBI Taxonomy" id="2840889"/>
    <lineage>
        <taxon>Bacteria</taxon>
        <taxon>Bacillati</taxon>
        <taxon>Bacillota</taxon>
        <taxon>Bacilli</taxon>
        <taxon>Bacillales</taxon>
        <taxon>Candidatus Onthovivens</taxon>
    </lineage>
</organism>
<dbReference type="InterPro" id="IPR013848">
    <property type="entry name" value="Methylthiotransferase_N"/>
</dbReference>
<evidence type="ECO:0000259" key="8">
    <source>
        <dbReference type="PROSITE" id="PS51449"/>
    </source>
</evidence>
<keyword evidence="7" id="KW-0411">Iron-sulfur</keyword>
<dbReference type="InterPro" id="IPR058240">
    <property type="entry name" value="rSAM_sf"/>
</dbReference>
<dbReference type="NCBIfam" id="TIGR00089">
    <property type="entry name" value="MiaB/RimO family radical SAM methylthiotransferase"/>
    <property type="match status" value="1"/>
</dbReference>
<feature type="domain" description="MTTase N-terminal" evidence="8">
    <location>
        <begin position="1"/>
        <end position="115"/>
    </location>
</feature>
<comment type="cofactor">
    <cofactor evidence="1">
        <name>[4Fe-4S] cluster</name>
        <dbReference type="ChEBI" id="CHEBI:49883"/>
    </cofactor>
</comment>
<keyword evidence="3" id="KW-0808">Transferase</keyword>
<dbReference type="InterPro" id="IPR038135">
    <property type="entry name" value="Methylthiotransferase_N_sf"/>
</dbReference>
<keyword evidence="5" id="KW-0479">Metal-binding</keyword>
<evidence type="ECO:0000256" key="1">
    <source>
        <dbReference type="ARBA" id="ARBA00001966"/>
    </source>
</evidence>
<dbReference type="PANTHER" id="PTHR11918">
    <property type="entry name" value="RADICAL SAM PROTEINS"/>
    <property type="match status" value="1"/>
</dbReference>
<dbReference type="NCBIfam" id="TIGR01579">
    <property type="entry name" value="MiaB-like-C"/>
    <property type="match status" value="1"/>
</dbReference>
<dbReference type="CDD" id="cd01335">
    <property type="entry name" value="Radical_SAM"/>
    <property type="match status" value="1"/>
</dbReference>
<dbReference type="Proteomes" id="UP000823613">
    <property type="component" value="Unassembled WGS sequence"/>
</dbReference>
<dbReference type="Pfam" id="PF00919">
    <property type="entry name" value="UPF0004"/>
    <property type="match status" value="1"/>
</dbReference>
<dbReference type="Gene3D" id="3.80.30.20">
    <property type="entry name" value="tm_1862 like domain"/>
    <property type="match status" value="1"/>
</dbReference>
<gene>
    <name evidence="10" type="primary">mtaB</name>
    <name evidence="10" type="ORF">IAC58_06485</name>
</gene>
<dbReference type="GO" id="GO:0035598">
    <property type="term" value="F:tRNA (N(6)-L-threonylcarbamoyladenosine(37)-C(2))-methylthiotransferase activity"/>
    <property type="evidence" value="ECO:0007669"/>
    <property type="project" value="TreeGrafter"/>
</dbReference>
<evidence type="ECO:0000256" key="2">
    <source>
        <dbReference type="ARBA" id="ARBA00022485"/>
    </source>
</evidence>
<evidence type="ECO:0000256" key="3">
    <source>
        <dbReference type="ARBA" id="ARBA00022679"/>
    </source>
</evidence>
<feature type="domain" description="Radical SAM core" evidence="9">
    <location>
        <begin position="140"/>
        <end position="371"/>
    </location>
</feature>
<sequence length="430" mass="50162">MTILISFLGCKVNSYEVEAVAETFLKNGFSFFDEKKDDSPTVIILNTCAVTKTSVTKDKKEIKQLRKKYPTSCLVVMGCYAQFGYKEIEEKYGADIVIGTSNREKIFELVTQFLKDRKKIALHDQNNNIKKYERLFLTSSYLTTRAYVKIQDGCNNFCSYCLIPYVRGRSRSRDKDDILLEIKNLINNGIKEVVLTGIDMSSYGLDRNDDVNFSDLIELILINFPSLYRLRISSLEESQFDDKFMMLLSKYKNLANHLHIPLQSGSEKVVKRMNRKYNLLSFEEKINRIRSIRPDISITTDVIVGFPGENEEDFMDTYNFCKKVNFSKIHVFPYSEREGTVATKLDNKVSPTTKKERVQRLLDLSKNLEENYISKFLNKDIEFLFEDFIAQRQSYRGHSSNYLECEFASQEDLTNKVKTIRFTKDNFKYF</sequence>
<evidence type="ECO:0000256" key="7">
    <source>
        <dbReference type="ARBA" id="ARBA00023014"/>
    </source>
</evidence>
<dbReference type="PROSITE" id="PS01278">
    <property type="entry name" value="MTTASE_RADICAL"/>
    <property type="match status" value="1"/>
</dbReference>
<dbReference type="AlphaFoldDB" id="A0A9D9DLA8"/>
<evidence type="ECO:0000256" key="6">
    <source>
        <dbReference type="ARBA" id="ARBA00023004"/>
    </source>
</evidence>
<dbReference type="Gene3D" id="3.40.50.12160">
    <property type="entry name" value="Methylthiotransferase, N-terminal domain"/>
    <property type="match status" value="1"/>
</dbReference>
<comment type="caution">
    <text evidence="10">The sequence shown here is derived from an EMBL/GenBank/DDBJ whole genome shotgun (WGS) entry which is preliminary data.</text>
</comment>
<dbReference type="InterPro" id="IPR005839">
    <property type="entry name" value="Methylthiotransferase"/>
</dbReference>
<dbReference type="SFLD" id="SFLDG01082">
    <property type="entry name" value="B12-binding_domain_containing"/>
    <property type="match status" value="1"/>
</dbReference>
<dbReference type="FunFam" id="3.80.30.20:FF:000001">
    <property type="entry name" value="tRNA-2-methylthio-N(6)-dimethylallyladenosine synthase 2"/>
    <property type="match status" value="1"/>
</dbReference>
<evidence type="ECO:0000256" key="5">
    <source>
        <dbReference type="ARBA" id="ARBA00022723"/>
    </source>
</evidence>
<dbReference type="InterPro" id="IPR006467">
    <property type="entry name" value="MiaB-like_bact"/>
</dbReference>
<dbReference type="PANTHER" id="PTHR11918:SF45">
    <property type="entry name" value="THREONYLCARBAMOYLADENOSINE TRNA METHYLTHIOTRANSFERASE"/>
    <property type="match status" value="1"/>
</dbReference>
<keyword evidence="6" id="KW-0408">Iron</keyword>
<evidence type="ECO:0000256" key="4">
    <source>
        <dbReference type="ARBA" id="ARBA00022691"/>
    </source>
</evidence>
<accession>A0A9D9DLA8</accession>
<reference evidence="10" key="1">
    <citation type="submission" date="2020-10" db="EMBL/GenBank/DDBJ databases">
        <authorList>
            <person name="Gilroy R."/>
        </authorList>
    </citation>
    <scope>NUCLEOTIDE SEQUENCE</scope>
    <source>
        <strain evidence="10">11159</strain>
    </source>
</reference>
<dbReference type="SFLD" id="SFLDG01061">
    <property type="entry name" value="methylthiotransferase"/>
    <property type="match status" value="1"/>
</dbReference>
<keyword evidence="2" id="KW-0004">4Fe-4S</keyword>